<evidence type="ECO:0000256" key="3">
    <source>
        <dbReference type="ARBA" id="ARBA00022741"/>
    </source>
</evidence>
<dbReference type="SMART" id="SM00382">
    <property type="entry name" value="AAA"/>
    <property type="match status" value="1"/>
</dbReference>
<keyword evidence="2" id="KW-0813">Transport</keyword>
<dbReference type="InterPro" id="IPR003593">
    <property type="entry name" value="AAA+_ATPase"/>
</dbReference>
<dbReference type="EMBL" id="AP014854">
    <property type="protein sequence ID" value="BAR98416.1"/>
    <property type="molecule type" value="Genomic_DNA"/>
</dbReference>
<evidence type="ECO:0000256" key="5">
    <source>
        <dbReference type="SAM" id="MobiDB-lite"/>
    </source>
</evidence>
<proteinExistence type="inferred from homology"/>
<dbReference type="NCBIfam" id="TIGR04406">
    <property type="entry name" value="LPS_export_lptB"/>
    <property type="match status" value="1"/>
</dbReference>
<dbReference type="InterPro" id="IPR051120">
    <property type="entry name" value="ABC_AA/LPS_Transport"/>
</dbReference>
<dbReference type="SUPFAM" id="SSF52540">
    <property type="entry name" value="P-loop containing nucleoside triphosphate hydrolases"/>
    <property type="match status" value="1"/>
</dbReference>
<dbReference type="GO" id="GO:0055085">
    <property type="term" value="P:transmembrane transport"/>
    <property type="evidence" value="ECO:0007669"/>
    <property type="project" value="InterPro"/>
</dbReference>
<dbReference type="FunFam" id="3.40.50.300:FF:000151">
    <property type="entry name" value="Lipopolysaccharide ABC transporter ATP-binding protein"/>
    <property type="match status" value="1"/>
</dbReference>
<sequence length="429" mass="47063">MRKLIDKLLQRRPSEAKTAPATDDLYTYRLDEDLSGPESPPWSDAVPMQLPREASKPAPVTDFGWLEPDLPYFDDAAGRAAPPPAQPRGQSYGQDHGQDHGQGYARDAHGYEQGSGRSSQGSPARQPRHATPAYGEAYDDDIADDLTQPATREPQPAARDRAEAKTAPKTAAKPATKSSRKSAAKLDGFDGVLMVDAVEKSYRGRKVVRGVSLYVREGEAVGLLGPNGAGKTTVFYMTTGLVKADTGRIFLHGYDITAMPMYRRARLGIGYLPQEPSIFRGLNVEDNIRAVLEVVEPNRKKREEELDALLDEFGIARLRKSPSIALSGGERRRCEIARALATRPSFMLLDEPFAGIDPIAVGDIQALVRHLTHRGIGVLITDHNVRETLGLIDRAYIIHSGEVLMEGSADDIVSSPDVRRLYLGEEFRL</sequence>
<dbReference type="InterPro" id="IPR027417">
    <property type="entry name" value="P-loop_NTPase"/>
</dbReference>
<accession>A0A182CYU7</accession>
<comment type="similarity">
    <text evidence="1">Belongs to the ABC transporter superfamily.</text>
</comment>
<gene>
    <name evidence="7" type="ORF">BV133_823</name>
</gene>
<keyword evidence="4" id="KW-0067">ATP-binding</keyword>
<name>A0A182CYU7_BLAVI</name>
<dbReference type="GO" id="GO:0043190">
    <property type="term" value="C:ATP-binding cassette (ABC) transporter complex"/>
    <property type="evidence" value="ECO:0007669"/>
    <property type="project" value="InterPro"/>
</dbReference>
<dbReference type="InterPro" id="IPR030921">
    <property type="entry name" value="LPS_export_LptB"/>
</dbReference>
<dbReference type="CDD" id="cd03218">
    <property type="entry name" value="ABC_YhbG"/>
    <property type="match status" value="1"/>
</dbReference>
<protein>
    <submittedName>
        <fullName evidence="7">Lipopolysaccharide ABC transporter</fullName>
    </submittedName>
</protein>
<dbReference type="PANTHER" id="PTHR45772">
    <property type="entry name" value="CONSERVED COMPONENT OF ABC TRANSPORTER FOR NATURAL AMINO ACIDS-RELATED"/>
    <property type="match status" value="1"/>
</dbReference>
<dbReference type="PATRIC" id="fig|1079.6.peg.523"/>
<evidence type="ECO:0000313" key="7">
    <source>
        <dbReference type="EMBL" id="BAR98416.1"/>
    </source>
</evidence>
<feature type="compositionally biased region" description="Low complexity" evidence="5">
    <location>
        <begin position="167"/>
        <end position="177"/>
    </location>
</feature>
<feature type="region of interest" description="Disordered" evidence="5">
    <location>
        <begin position="1"/>
        <end position="132"/>
    </location>
</feature>
<dbReference type="InterPro" id="IPR003439">
    <property type="entry name" value="ABC_transporter-like_ATP-bd"/>
</dbReference>
<dbReference type="KEGG" id="bvr:BVIR_517"/>
<keyword evidence="3" id="KW-0547">Nucleotide-binding</keyword>
<dbReference type="Pfam" id="PF00005">
    <property type="entry name" value="ABC_tran"/>
    <property type="match status" value="1"/>
</dbReference>
<feature type="compositionally biased region" description="Basic and acidic residues" evidence="5">
    <location>
        <begin position="1"/>
        <end position="15"/>
    </location>
</feature>
<evidence type="ECO:0000256" key="2">
    <source>
        <dbReference type="ARBA" id="ARBA00022448"/>
    </source>
</evidence>
<evidence type="ECO:0000259" key="6">
    <source>
        <dbReference type="PROSITE" id="PS50893"/>
    </source>
</evidence>
<feature type="domain" description="ABC transporter" evidence="6">
    <location>
        <begin position="193"/>
        <end position="425"/>
    </location>
</feature>
<reference evidence="7" key="1">
    <citation type="journal article" date="2015" name="Genome Announc.">
        <title>Complete Genome Sequence of the Bacteriochlorophyll b-Producing Photosynthetic Bacterium Blastochloris viridis.</title>
        <authorList>
            <person name="Tsukatani Y."/>
            <person name="Hirose Y."/>
            <person name="Harada J."/>
            <person name="Misawa N."/>
            <person name="Mori K."/>
            <person name="Inoue K."/>
            <person name="Tamiaki H."/>
        </authorList>
    </citation>
    <scope>NUCLEOTIDE SEQUENCE [LARGE SCALE GENOMIC DNA]</scope>
    <source>
        <strain evidence="7">DSM 133</strain>
    </source>
</reference>
<dbReference type="GO" id="GO:0005524">
    <property type="term" value="F:ATP binding"/>
    <property type="evidence" value="ECO:0007669"/>
    <property type="project" value="UniProtKB-KW"/>
</dbReference>
<dbReference type="AlphaFoldDB" id="A0A182CYU7"/>
<evidence type="ECO:0000256" key="1">
    <source>
        <dbReference type="ARBA" id="ARBA00005417"/>
    </source>
</evidence>
<dbReference type="PROSITE" id="PS50893">
    <property type="entry name" value="ABC_TRANSPORTER_2"/>
    <property type="match status" value="1"/>
</dbReference>
<dbReference type="Gene3D" id="3.40.50.300">
    <property type="entry name" value="P-loop containing nucleotide triphosphate hydrolases"/>
    <property type="match status" value="1"/>
</dbReference>
<dbReference type="PANTHER" id="PTHR45772:SF10">
    <property type="entry name" value="LIPOPOLYSACCHARIDE EXPORT SYSTEM ATP-BINDING PROTEIN LPTB"/>
    <property type="match status" value="1"/>
</dbReference>
<feature type="region of interest" description="Disordered" evidence="5">
    <location>
        <begin position="147"/>
        <end position="182"/>
    </location>
</feature>
<dbReference type="GO" id="GO:0016887">
    <property type="term" value="F:ATP hydrolysis activity"/>
    <property type="evidence" value="ECO:0007669"/>
    <property type="project" value="InterPro"/>
</dbReference>
<evidence type="ECO:0000256" key="4">
    <source>
        <dbReference type="ARBA" id="ARBA00022840"/>
    </source>
</evidence>
<organism evidence="7">
    <name type="scientific">Blastochloris viridis</name>
    <name type="common">Rhodopseudomonas viridis</name>
    <dbReference type="NCBI Taxonomy" id="1079"/>
    <lineage>
        <taxon>Bacteria</taxon>
        <taxon>Pseudomonadati</taxon>
        <taxon>Pseudomonadota</taxon>
        <taxon>Alphaproteobacteria</taxon>
        <taxon>Hyphomicrobiales</taxon>
        <taxon>Blastochloridaceae</taxon>
        <taxon>Blastochloris</taxon>
    </lineage>
</organism>